<dbReference type="EMBL" id="VSSQ01014800">
    <property type="protein sequence ID" value="MPM54436.1"/>
    <property type="molecule type" value="Genomic_DNA"/>
</dbReference>
<gene>
    <name evidence="2" type="ORF">SDC9_101214</name>
</gene>
<dbReference type="Pfam" id="PF10105">
    <property type="entry name" value="DUF2344"/>
    <property type="match status" value="1"/>
</dbReference>
<evidence type="ECO:0000313" key="2">
    <source>
        <dbReference type="EMBL" id="MPM54436.1"/>
    </source>
</evidence>
<organism evidence="2">
    <name type="scientific">bioreactor metagenome</name>
    <dbReference type="NCBI Taxonomy" id="1076179"/>
    <lineage>
        <taxon>unclassified sequences</taxon>
        <taxon>metagenomes</taxon>
        <taxon>ecological metagenomes</taxon>
    </lineage>
</organism>
<dbReference type="NCBIfam" id="TIGR03936">
    <property type="entry name" value="sam_1_link_chp"/>
    <property type="match status" value="1"/>
</dbReference>
<name>A0A645ANE3_9ZZZZ</name>
<dbReference type="InterPro" id="IPR018768">
    <property type="entry name" value="DUF2344"/>
</dbReference>
<reference evidence="2" key="1">
    <citation type="submission" date="2019-08" db="EMBL/GenBank/DDBJ databases">
        <authorList>
            <person name="Kucharzyk K."/>
            <person name="Murdoch R.W."/>
            <person name="Higgins S."/>
            <person name="Loffler F."/>
        </authorList>
    </citation>
    <scope>NUCLEOTIDE SEQUENCE</scope>
</reference>
<accession>A0A645ANE3</accession>
<dbReference type="AlphaFoldDB" id="A0A645ANE3"/>
<protein>
    <recommendedName>
        <fullName evidence="1">DUF2344 domain-containing protein</fullName>
    </recommendedName>
</protein>
<evidence type="ECO:0000259" key="1">
    <source>
        <dbReference type="Pfam" id="PF10105"/>
    </source>
</evidence>
<sequence>MNQEKKIRFKYRIKYTKGPELRFVSHLDMMRIFQRAIKRAALPIGYSQGFNPHQLMSFANPLSLGMTSIGEYCDVEFTKAEDEKEMIKKLNDIMNDGIEVINVTRMAQTAENAMASISACEYEVYFNELMDADTAKKYAEDFFNQKEIITMKKTKNNNKETDIRPDIFSLKDISDEECGKIDIMLAAGSVRSLRADLVAETFCMFAGAEFNKYKVRYKRIDMYRELDGELMPLDKEVDIR</sequence>
<proteinExistence type="predicted"/>
<feature type="domain" description="DUF2344" evidence="1">
    <location>
        <begin position="10"/>
        <end position="194"/>
    </location>
</feature>
<comment type="caution">
    <text evidence="2">The sequence shown here is derived from an EMBL/GenBank/DDBJ whole genome shotgun (WGS) entry which is preliminary data.</text>
</comment>